<sequence length="275" mass="29182">MDCGKDAARIEAAASGAGADGVRISVATHVMSLEAPLEKLPDIERAVADAGFGTERLEENDEGTDSHQAPGYRRALWIVVLLNIGYGIIEMAAGFFGGSQALKADALDFIGDGFITLLALVAVGWTVAWRAMSALIQGVFLGFLGLGVLVATLYRLIVQTSPDAGLMGVFGVGALIVNVLAVLPLLKHREGDANMRAIWLFSRNDAIGNLAVVIAAGLVALFDAAWPDHVVAFGIAALFLHASWTIIQNARSDLSTVKCSLRLQQFQKLWMSYGS</sequence>
<evidence type="ECO:0000256" key="1">
    <source>
        <dbReference type="ARBA" id="ARBA00004141"/>
    </source>
</evidence>
<evidence type="ECO:0000256" key="5">
    <source>
        <dbReference type="ARBA" id="ARBA00023136"/>
    </source>
</evidence>
<keyword evidence="9" id="KW-1185">Reference proteome</keyword>
<dbReference type="InterPro" id="IPR027469">
    <property type="entry name" value="Cation_efflux_TMD_sf"/>
</dbReference>
<name>A0ABV5JJ98_9RHOB</name>
<keyword evidence="2" id="KW-0813">Transport</keyword>
<dbReference type="Proteomes" id="UP001589683">
    <property type="component" value="Unassembled WGS sequence"/>
</dbReference>
<evidence type="ECO:0000259" key="7">
    <source>
        <dbReference type="Pfam" id="PF01545"/>
    </source>
</evidence>
<feature type="domain" description="Cation efflux protein transmembrane" evidence="7">
    <location>
        <begin position="76"/>
        <end position="254"/>
    </location>
</feature>
<keyword evidence="5 6" id="KW-0472">Membrane</keyword>
<keyword evidence="4 6" id="KW-1133">Transmembrane helix</keyword>
<protein>
    <submittedName>
        <fullName evidence="8">Cation transporter</fullName>
    </submittedName>
</protein>
<comment type="subcellular location">
    <subcellularLocation>
        <location evidence="1">Membrane</location>
        <topology evidence="1">Multi-pass membrane protein</topology>
    </subcellularLocation>
</comment>
<evidence type="ECO:0000256" key="2">
    <source>
        <dbReference type="ARBA" id="ARBA00022448"/>
    </source>
</evidence>
<dbReference type="InterPro" id="IPR058533">
    <property type="entry name" value="Cation_efflux_TM"/>
</dbReference>
<feature type="transmembrane region" description="Helical" evidence="6">
    <location>
        <begin position="75"/>
        <end position="97"/>
    </location>
</feature>
<dbReference type="PANTHER" id="PTHR43840">
    <property type="entry name" value="MITOCHONDRIAL METAL TRANSPORTER 1-RELATED"/>
    <property type="match status" value="1"/>
</dbReference>
<dbReference type="SUPFAM" id="SSF161111">
    <property type="entry name" value="Cation efflux protein transmembrane domain-like"/>
    <property type="match status" value="1"/>
</dbReference>
<reference evidence="8 9" key="1">
    <citation type="submission" date="2024-09" db="EMBL/GenBank/DDBJ databases">
        <authorList>
            <person name="Sun Q."/>
            <person name="Mori K."/>
        </authorList>
    </citation>
    <scope>NUCLEOTIDE SEQUENCE [LARGE SCALE GENOMIC DNA]</scope>
    <source>
        <strain evidence="8 9">CECT 8726</strain>
    </source>
</reference>
<dbReference type="Pfam" id="PF01545">
    <property type="entry name" value="Cation_efflux"/>
    <property type="match status" value="1"/>
</dbReference>
<comment type="caution">
    <text evidence="8">The sequence shown here is derived from an EMBL/GenBank/DDBJ whole genome shotgun (WGS) entry which is preliminary data.</text>
</comment>
<dbReference type="RefSeq" id="WP_213888471.1">
    <property type="nucleotide sequence ID" value="NZ_JBHMEA010000049.1"/>
</dbReference>
<dbReference type="EMBL" id="JBHMEA010000049">
    <property type="protein sequence ID" value="MFB9233524.1"/>
    <property type="molecule type" value="Genomic_DNA"/>
</dbReference>
<dbReference type="PANTHER" id="PTHR43840:SF15">
    <property type="entry name" value="MITOCHONDRIAL METAL TRANSPORTER 1-RELATED"/>
    <property type="match status" value="1"/>
</dbReference>
<accession>A0ABV5JJ98</accession>
<feature type="transmembrane region" description="Helical" evidence="6">
    <location>
        <begin position="206"/>
        <end position="224"/>
    </location>
</feature>
<evidence type="ECO:0000256" key="4">
    <source>
        <dbReference type="ARBA" id="ARBA00022989"/>
    </source>
</evidence>
<feature type="transmembrane region" description="Helical" evidence="6">
    <location>
        <begin position="135"/>
        <end position="158"/>
    </location>
</feature>
<dbReference type="Gene3D" id="1.20.1510.10">
    <property type="entry name" value="Cation efflux protein transmembrane domain"/>
    <property type="match status" value="1"/>
</dbReference>
<evidence type="ECO:0000313" key="8">
    <source>
        <dbReference type="EMBL" id="MFB9233524.1"/>
    </source>
</evidence>
<gene>
    <name evidence="8" type="ORF">ACFFUT_17150</name>
</gene>
<feature type="transmembrane region" description="Helical" evidence="6">
    <location>
        <begin position="109"/>
        <end position="128"/>
    </location>
</feature>
<feature type="transmembrane region" description="Helical" evidence="6">
    <location>
        <begin position="164"/>
        <end position="186"/>
    </location>
</feature>
<evidence type="ECO:0000313" key="9">
    <source>
        <dbReference type="Proteomes" id="UP001589683"/>
    </source>
</evidence>
<proteinExistence type="predicted"/>
<organism evidence="8 9">
    <name type="scientific">Pseudohalocynthiibacter aestuariivivens</name>
    <dbReference type="NCBI Taxonomy" id="1591409"/>
    <lineage>
        <taxon>Bacteria</taxon>
        <taxon>Pseudomonadati</taxon>
        <taxon>Pseudomonadota</taxon>
        <taxon>Alphaproteobacteria</taxon>
        <taxon>Rhodobacterales</taxon>
        <taxon>Paracoccaceae</taxon>
        <taxon>Pseudohalocynthiibacter</taxon>
    </lineage>
</organism>
<evidence type="ECO:0000256" key="6">
    <source>
        <dbReference type="SAM" id="Phobius"/>
    </source>
</evidence>
<evidence type="ECO:0000256" key="3">
    <source>
        <dbReference type="ARBA" id="ARBA00022692"/>
    </source>
</evidence>
<keyword evidence="3 6" id="KW-0812">Transmembrane</keyword>
<dbReference type="InterPro" id="IPR050291">
    <property type="entry name" value="CDF_Transporter"/>
</dbReference>
<feature type="transmembrane region" description="Helical" evidence="6">
    <location>
        <begin position="230"/>
        <end position="247"/>
    </location>
</feature>